<evidence type="ECO:0000313" key="1">
    <source>
        <dbReference type="EMBL" id="PIO29335.1"/>
    </source>
</evidence>
<dbReference type="GO" id="GO:0042043">
    <property type="term" value="F:neurexin family protein binding"/>
    <property type="evidence" value="ECO:0007669"/>
    <property type="project" value="TreeGrafter"/>
</dbReference>
<dbReference type="AlphaFoldDB" id="A0A2G9RNI9"/>
<name>A0A2G9RNI9_AQUCT</name>
<organism evidence="1 2">
    <name type="scientific">Aquarana catesbeiana</name>
    <name type="common">American bullfrog</name>
    <name type="synonym">Rana catesbeiana</name>
    <dbReference type="NCBI Taxonomy" id="8400"/>
    <lineage>
        <taxon>Eukaryota</taxon>
        <taxon>Metazoa</taxon>
        <taxon>Chordata</taxon>
        <taxon>Craniata</taxon>
        <taxon>Vertebrata</taxon>
        <taxon>Euteleostomi</taxon>
        <taxon>Amphibia</taxon>
        <taxon>Batrachia</taxon>
        <taxon>Anura</taxon>
        <taxon>Neobatrachia</taxon>
        <taxon>Ranoidea</taxon>
        <taxon>Ranidae</taxon>
        <taxon>Aquarana</taxon>
    </lineage>
</organism>
<dbReference type="Gene3D" id="2.60.40.150">
    <property type="entry name" value="C2 domain"/>
    <property type="match status" value="1"/>
</dbReference>
<accession>A0A2G9RNI9</accession>
<gene>
    <name evidence="1" type="ORF">AB205_0023040</name>
</gene>
<dbReference type="OrthoDB" id="195679at2759"/>
<dbReference type="SUPFAM" id="SSF49562">
    <property type="entry name" value="C2 domain (Calcium/lipid-binding domain, CaLB)"/>
    <property type="match status" value="1"/>
</dbReference>
<sequence length="90" mass="10405">MYNHTMVYDGFRSEDLSEACVEFTVWDQGTMSSKPLGGIRLSIGKGNSYEVPVSWMDSTEQEKKFWQLVMNRPGEWSEVTLPLRQNLTPR</sequence>
<proteinExistence type="predicted"/>
<dbReference type="InterPro" id="IPR035892">
    <property type="entry name" value="C2_domain_sf"/>
</dbReference>
<dbReference type="GO" id="GO:0006887">
    <property type="term" value="P:exocytosis"/>
    <property type="evidence" value="ECO:0007669"/>
    <property type="project" value="TreeGrafter"/>
</dbReference>
<dbReference type="GO" id="GO:0005886">
    <property type="term" value="C:plasma membrane"/>
    <property type="evidence" value="ECO:0007669"/>
    <property type="project" value="TreeGrafter"/>
</dbReference>
<dbReference type="PANTHER" id="PTHR45716">
    <property type="entry name" value="BITESIZE, ISOFORM I"/>
    <property type="match status" value="1"/>
</dbReference>
<protein>
    <submittedName>
        <fullName evidence="1">Uncharacterized protein</fullName>
    </submittedName>
</protein>
<evidence type="ECO:0000313" key="2">
    <source>
        <dbReference type="Proteomes" id="UP000228934"/>
    </source>
</evidence>
<dbReference type="EMBL" id="KV936166">
    <property type="protein sequence ID" value="PIO29335.1"/>
    <property type="molecule type" value="Genomic_DNA"/>
</dbReference>
<reference evidence="2" key="1">
    <citation type="journal article" date="2017" name="Nat. Commun.">
        <title>The North American bullfrog draft genome provides insight into hormonal regulation of long noncoding RNA.</title>
        <authorList>
            <person name="Hammond S.A."/>
            <person name="Warren R.L."/>
            <person name="Vandervalk B.P."/>
            <person name="Kucuk E."/>
            <person name="Khan H."/>
            <person name="Gibb E.A."/>
            <person name="Pandoh P."/>
            <person name="Kirk H."/>
            <person name="Zhao Y."/>
            <person name="Jones M."/>
            <person name="Mungall A.J."/>
            <person name="Coope R."/>
            <person name="Pleasance S."/>
            <person name="Moore R.A."/>
            <person name="Holt R.A."/>
            <person name="Round J.M."/>
            <person name="Ohora S."/>
            <person name="Walle B.V."/>
            <person name="Veldhoen N."/>
            <person name="Helbing C.C."/>
            <person name="Birol I."/>
        </authorList>
    </citation>
    <scope>NUCLEOTIDE SEQUENCE [LARGE SCALE GENOMIC DNA]</scope>
</reference>
<keyword evidence="2" id="KW-1185">Reference proteome</keyword>
<dbReference type="GO" id="GO:0070382">
    <property type="term" value="C:exocytic vesicle"/>
    <property type="evidence" value="ECO:0007669"/>
    <property type="project" value="TreeGrafter"/>
</dbReference>
<dbReference type="PANTHER" id="PTHR45716:SF3">
    <property type="entry name" value="SYNAPTOTAGMIN-LIKE PROTEIN 1"/>
    <property type="match status" value="1"/>
</dbReference>
<dbReference type="Proteomes" id="UP000228934">
    <property type="component" value="Unassembled WGS sequence"/>
</dbReference>